<name>A0A6H0XZJ1_9PEZI</name>
<dbReference type="GO" id="GO:0016604">
    <property type="term" value="C:nuclear body"/>
    <property type="evidence" value="ECO:0007669"/>
    <property type="project" value="TreeGrafter"/>
</dbReference>
<dbReference type="InterPro" id="IPR013894">
    <property type="entry name" value="RMI1_OB"/>
</dbReference>
<dbReference type="PANTHER" id="PTHR14790:SF15">
    <property type="entry name" value="RECQ-MEDIATED GENOME INSTABILITY PROTEIN 1"/>
    <property type="match status" value="1"/>
</dbReference>
<dbReference type="PANTHER" id="PTHR14790">
    <property type="entry name" value="RECQ-MEDIATED GENOME INSTABILITY PROTEIN 1 RMI1"/>
    <property type="match status" value="1"/>
</dbReference>
<dbReference type="InterPro" id="IPR042470">
    <property type="entry name" value="RMI1_N_C_sf"/>
</dbReference>
<reference evidence="5 6" key="1">
    <citation type="journal article" date="2016" name="Sci. Rep.">
        <title>Peltaster fructicola genome reveals evolution from an invasive phytopathogen to an ectophytic parasite.</title>
        <authorList>
            <person name="Xu C."/>
            <person name="Chen H."/>
            <person name="Gleason M.L."/>
            <person name="Xu J.R."/>
            <person name="Liu H."/>
            <person name="Zhang R."/>
            <person name="Sun G."/>
        </authorList>
    </citation>
    <scope>NUCLEOTIDE SEQUENCE [LARGE SCALE GENOMIC DNA]</scope>
    <source>
        <strain evidence="5 6">LNHT1506</strain>
    </source>
</reference>
<dbReference type="Gene3D" id="2.40.50.770">
    <property type="entry name" value="RecQ-mediated genome instability protein Rmi1, C-terminal domain"/>
    <property type="match status" value="1"/>
</dbReference>
<evidence type="ECO:0000259" key="3">
    <source>
        <dbReference type="Pfam" id="PF08585"/>
    </source>
</evidence>
<gene>
    <name evidence="5" type="ORF">AMS68_005709</name>
</gene>
<dbReference type="GO" id="GO:0000712">
    <property type="term" value="P:resolution of meiotic recombination intermediates"/>
    <property type="evidence" value="ECO:0007669"/>
    <property type="project" value="TreeGrafter"/>
</dbReference>
<evidence type="ECO:0000259" key="4">
    <source>
        <dbReference type="Pfam" id="PF21000"/>
    </source>
</evidence>
<keyword evidence="6" id="KW-1185">Reference proteome</keyword>
<dbReference type="Pfam" id="PF08585">
    <property type="entry name" value="RMI1_N_C"/>
    <property type="match status" value="1"/>
</dbReference>
<evidence type="ECO:0000256" key="1">
    <source>
        <dbReference type="ARBA" id="ARBA00006395"/>
    </source>
</evidence>
<dbReference type="OrthoDB" id="341511at2759"/>
<dbReference type="GO" id="GO:0000724">
    <property type="term" value="P:double-strand break repair via homologous recombination"/>
    <property type="evidence" value="ECO:0007669"/>
    <property type="project" value="TreeGrafter"/>
</dbReference>
<dbReference type="InterPro" id="IPR049363">
    <property type="entry name" value="RMI1_N"/>
</dbReference>
<feature type="domain" description="RMI1 N-terminal" evidence="4">
    <location>
        <begin position="28"/>
        <end position="69"/>
    </location>
</feature>
<feature type="domain" description="RecQ mediated genome instability protein 1 OB-fold" evidence="3">
    <location>
        <begin position="80"/>
        <end position="223"/>
    </location>
</feature>
<sequence length="236" mass="25604">MATQRQIMSEPVATQRSDQKDAVVNFLATKCLVPTSAWLDDFLQQPRSSVPLSSLQQTALYRLLTTDLTVSTQRSPSSLLPAQVAQSSIVELQVPGPIIVQLLDIEDIGSSAWSQIETIESQERGETTRGNQVIRTLPDENGEAATTKSRGPHKLTLQDAAGTKVYAFQMQPIAKIELGCAIGLKLSLKNIVVARGILLLNPSNTVVLGGKIEAADRAWHAGRKQRLQQKIASLEG</sequence>
<evidence type="ECO:0000313" key="6">
    <source>
        <dbReference type="Proteomes" id="UP000503462"/>
    </source>
</evidence>
<dbReference type="EMBL" id="CP051142">
    <property type="protein sequence ID" value="QIX00192.1"/>
    <property type="molecule type" value="Genomic_DNA"/>
</dbReference>
<organism evidence="5 6">
    <name type="scientific">Peltaster fructicola</name>
    <dbReference type="NCBI Taxonomy" id="286661"/>
    <lineage>
        <taxon>Eukaryota</taxon>
        <taxon>Fungi</taxon>
        <taxon>Dikarya</taxon>
        <taxon>Ascomycota</taxon>
        <taxon>Pezizomycotina</taxon>
        <taxon>Dothideomycetes</taxon>
        <taxon>Dothideomycetes incertae sedis</taxon>
        <taxon>Peltaster</taxon>
    </lineage>
</organism>
<accession>A0A6H0XZJ1</accession>
<evidence type="ECO:0000256" key="2">
    <source>
        <dbReference type="ARBA" id="ARBA00018987"/>
    </source>
</evidence>
<comment type="similarity">
    <text evidence="1">Belongs to the RMI1 family.</text>
</comment>
<dbReference type="Pfam" id="PF21000">
    <property type="entry name" value="RMI1_N_N"/>
    <property type="match status" value="1"/>
</dbReference>
<proteinExistence type="inferred from homology"/>
<dbReference type="GO" id="GO:0031422">
    <property type="term" value="C:RecQ family helicase-topoisomerase III complex"/>
    <property type="evidence" value="ECO:0007669"/>
    <property type="project" value="TreeGrafter"/>
</dbReference>
<evidence type="ECO:0000313" key="5">
    <source>
        <dbReference type="EMBL" id="QIX00192.1"/>
    </source>
</evidence>
<dbReference type="SMART" id="SM01161">
    <property type="entry name" value="DUF1767"/>
    <property type="match status" value="1"/>
</dbReference>
<dbReference type="Proteomes" id="UP000503462">
    <property type="component" value="Chromosome 4"/>
</dbReference>
<dbReference type="AlphaFoldDB" id="A0A6H0XZJ1"/>
<protein>
    <recommendedName>
        <fullName evidence="2">RecQ-mediated genome instability protein 1</fullName>
    </recommendedName>
</protein>